<dbReference type="PANTHER" id="PTHR21678:SF0">
    <property type="entry name" value="C3H1-TYPE DOMAIN-CONTAINING PROTEIN"/>
    <property type="match status" value="1"/>
</dbReference>
<name>A0AAE0KXB2_9CHLO</name>
<feature type="compositionally biased region" description="Basic and acidic residues" evidence="1">
    <location>
        <begin position="170"/>
        <end position="180"/>
    </location>
</feature>
<keyword evidence="3" id="KW-1185">Reference proteome</keyword>
<dbReference type="PANTHER" id="PTHR21678">
    <property type="entry name" value="GROWTH INHIBITION AND DIFFERENTIATION RELATED PROTEIN 88"/>
    <property type="match status" value="1"/>
</dbReference>
<proteinExistence type="predicted"/>
<accession>A0AAE0KXB2</accession>
<organism evidence="2 3">
    <name type="scientific">Cymbomonas tetramitiformis</name>
    <dbReference type="NCBI Taxonomy" id="36881"/>
    <lineage>
        <taxon>Eukaryota</taxon>
        <taxon>Viridiplantae</taxon>
        <taxon>Chlorophyta</taxon>
        <taxon>Pyramimonadophyceae</taxon>
        <taxon>Pyramimonadales</taxon>
        <taxon>Pyramimonadaceae</taxon>
        <taxon>Cymbomonas</taxon>
    </lineage>
</organism>
<dbReference type="InterPro" id="IPR039884">
    <property type="entry name" value="R3HC1/R3HCL"/>
</dbReference>
<feature type="region of interest" description="Disordered" evidence="1">
    <location>
        <begin position="78"/>
        <end position="182"/>
    </location>
</feature>
<sequence length="342" mass="37603">MEQAKELMDTGCVKEAATLLSDVYEKATFNSEEGAELSLLMNELAQMQLGAGQALEAQALFERALSIRSAIELSRPEDVSIDTGANAAPEEENEEEDEWESTWEDSISTLTKAPLEPEKDTMPPPEKPATVRGRGNRQYRPSANAADCSDDRGGPHGVSLPAARQLRTTQHKETSVKECRPPQLRNADIAPESLSGNESFEHVVALTGFTESTTTTVIEDYVKALHVSELAVVRREHSDIALAIFANPAEARRALQRSGPPFKMEPFTAASKIFTQYTANELRPPRPRPKTTAAVARRLIGHALDNKQLQKKASSQQDRGLAAKHKARQEERHGARASAWED</sequence>
<evidence type="ECO:0000313" key="2">
    <source>
        <dbReference type="EMBL" id="KAK3264243.1"/>
    </source>
</evidence>
<feature type="compositionally biased region" description="Acidic residues" evidence="1">
    <location>
        <begin position="89"/>
        <end position="103"/>
    </location>
</feature>
<dbReference type="EMBL" id="LGRX02014698">
    <property type="protein sequence ID" value="KAK3264243.1"/>
    <property type="molecule type" value="Genomic_DNA"/>
</dbReference>
<reference evidence="2 3" key="1">
    <citation type="journal article" date="2015" name="Genome Biol. Evol.">
        <title>Comparative Genomics of a Bacterivorous Green Alga Reveals Evolutionary Causalities and Consequences of Phago-Mixotrophic Mode of Nutrition.</title>
        <authorList>
            <person name="Burns J.A."/>
            <person name="Paasch A."/>
            <person name="Narechania A."/>
            <person name="Kim E."/>
        </authorList>
    </citation>
    <scope>NUCLEOTIDE SEQUENCE [LARGE SCALE GENOMIC DNA]</scope>
    <source>
        <strain evidence="2 3">PLY_AMNH</strain>
    </source>
</reference>
<comment type="caution">
    <text evidence="2">The sequence shown here is derived from an EMBL/GenBank/DDBJ whole genome shotgun (WGS) entry which is preliminary data.</text>
</comment>
<evidence type="ECO:0000313" key="3">
    <source>
        <dbReference type="Proteomes" id="UP001190700"/>
    </source>
</evidence>
<gene>
    <name evidence="2" type="ORF">CYMTET_27005</name>
</gene>
<dbReference type="AlphaFoldDB" id="A0AAE0KXB2"/>
<protein>
    <submittedName>
        <fullName evidence="2">Uncharacterized protein</fullName>
    </submittedName>
</protein>
<dbReference type="Proteomes" id="UP001190700">
    <property type="component" value="Unassembled WGS sequence"/>
</dbReference>
<evidence type="ECO:0000256" key="1">
    <source>
        <dbReference type="SAM" id="MobiDB-lite"/>
    </source>
</evidence>
<feature type="region of interest" description="Disordered" evidence="1">
    <location>
        <begin position="304"/>
        <end position="342"/>
    </location>
</feature>